<keyword evidence="6 10" id="KW-0406">Ion transport</keyword>
<dbReference type="Gene3D" id="3.40.1380.10">
    <property type="match status" value="1"/>
</dbReference>
<dbReference type="GO" id="GO:0046933">
    <property type="term" value="F:proton-transporting ATP synthase activity, rotational mechanism"/>
    <property type="evidence" value="ECO:0007669"/>
    <property type="project" value="UniProtKB-UniRule"/>
</dbReference>
<evidence type="ECO:0000313" key="12">
    <source>
        <dbReference type="Proteomes" id="UP000663929"/>
    </source>
</evidence>
<accession>A0A8A4TYG0</accession>
<dbReference type="PANTHER" id="PTHR11693:SF22">
    <property type="entry name" value="ATP SYNTHASE SUBUNIT GAMMA, MITOCHONDRIAL"/>
    <property type="match status" value="1"/>
</dbReference>
<proteinExistence type="inferred from homology"/>
<keyword evidence="5 10" id="KW-0375">Hydrogen ion transport</keyword>
<organism evidence="11 12">
    <name type="scientific">Sulfidibacter corallicola</name>
    <dbReference type="NCBI Taxonomy" id="2818388"/>
    <lineage>
        <taxon>Bacteria</taxon>
        <taxon>Pseudomonadati</taxon>
        <taxon>Acidobacteriota</taxon>
        <taxon>Holophagae</taxon>
        <taxon>Acanthopleuribacterales</taxon>
        <taxon>Acanthopleuribacteraceae</taxon>
        <taxon>Sulfidibacter</taxon>
    </lineage>
</organism>
<dbReference type="GO" id="GO:0005886">
    <property type="term" value="C:plasma membrane"/>
    <property type="evidence" value="ECO:0007669"/>
    <property type="project" value="UniProtKB-SubCell"/>
</dbReference>
<evidence type="ECO:0000256" key="4">
    <source>
        <dbReference type="ARBA" id="ARBA00022448"/>
    </source>
</evidence>
<dbReference type="RefSeq" id="WP_237384387.1">
    <property type="nucleotide sequence ID" value="NZ_CP071793.1"/>
</dbReference>
<dbReference type="CDD" id="cd12151">
    <property type="entry name" value="F1-ATPase_gamma"/>
    <property type="match status" value="1"/>
</dbReference>
<sequence>MPNLLDIRRRIKSTKNTQQITKAMKMVSASRLRRTSERAMNARPYADRIADVHASVLARMPELDSPLYNQRQGKTLILVLAGDKGLCGAFNSNIFKAVSNLLEREGQDRCAVVAIGKKAASYFRKHPADVLESYEDVFRNVTFSLAEEISRNAIQMFTEGGYGKVILLFNKFKNVLVQEVIEQQLLPLTAVAQDDLEEMPGVEHLAEPSLDAILADLAPQVVMTQVFQALLESCAAEHAARMTAMDAATNNAKEMIGKLTLEMNKARQAAITKELIEVVSGAAAL</sequence>
<evidence type="ECO:0000313" key="11">
    <source>
        <dbReference type="EMBL" id="QTD54291.1"/>
    </source>
</evidence>
<name>A0A8A4TYG0_SULCO</name>
<protein>
    <recommendedName>
        <fullName evidence="10">ATP synthase gamma chain</fullName>
    </recommendedName>
    <alternativeName>
        <fullName evidence="10">ATP synthase F1 sector gamma subunit</fullName>
    </alternativeName>
    <alternativeName>
        <fullName evidence="10">F-ATPase gamma subunit</fullName>
    </alternativeName>
</protein>
<keyword evidence="12" id="KW-1185">Reference proteome</keyword>
<evidence type="ECO:0000256" key="10">
    <source>
        <dbReference type="HAMAP-Rule" id="MF_00815"/>
    </source>
</evidence>
<evidence type="ECO:0000256" key="8">
    <source>
        <dbReference type="ARBA" id="ARBA00023196"/>
    </source>
</evidence>
<dbReference type="GO" id="GO:0045259">
    <property type="term" value="C:proton-transporting ATP synthase complex"/>
    <property type="evidence" value="ECO:0007669"/>
    <property type="project" value="UniProtKB-KW"/>
</dbReference>
<dbReference type="HAMAP" id="MF_00815">
    <property type="entry name" value="ATP_synth_gamma_bact"/>
    <property type="match status" value="1"/>
</dbReference>
<comment type="similarity">
    <text evidence="3 10">Belongs to the ATPase gamma chain family.</text>
</comment>
<keyword evidence="8 10" id="KW-0139">CF(1)</keyword>
<evidence type="ECO:0000256" key="5">
    <source>
        <dbReference type="ARBA" id="ARBA00022781"/>
    </source>
</evidence>
<gene>
    <name evidence="10 11" type="primary">atpG</name>
    <name evidence="11" type="ORF">J3U87_17745</name>
</gene>
<keyword evidence="9 10" id="KW-0066">ATP synthesis</keyword>
<dbReference type="InterPro" id="IPR035968">
    <property type="entry name" value="ATP_synth_F1_ATPase_gsu"/>
</dbReference>
<dbReference type="NCBIfam" id="TIGR01146">
    <property type="entry name" value="ATPsyn_F1gamma"/>
    <property type="match status" value="1"/>
</dbReference>
<dbReference type="GO" id="GO:0005524">
    <property type="term" value="F:ATP binding"/>
    <property type="evidence" value="ECO:0007669"/>
    <property type="project" value="UniProtKB-UniRule"/>
</dbReference>
<reference evidence="11" key="1">
    <citation type="submission" date="2021-03" db="EMBL/GenBank/DDBJ databases">
        <title>Acanthopleuribacteraceae sp. M133.</title>
        <authorList>
            <person name="Wang G."/>
        </authorList>
    </citation>
    <scope>NUCLEOTIDE SEQUENCE</scope>
    <source>
        <strain evidence="11">M133</strain>
    </source>
</reference>
<keyword evidence="10" id="KW-1003">Cell membrane</keyword>
<comment type="subunit">
    <text evidence="10">F-type ATPases have 2 components, CF(1) - the catalytic core - and CF(0) - the membrane proton channel. CF(1) has five subunits: alpha(3), beta(3), gamma(1), delta(1), epsilon(1). CF(0) has three main subunits: a, b and c.</text>
</comment>
<evidence type="ECO:0000256" key="6">
    <source>
        <dbReference type="ARBA" id="ARBA00023065"/>
    </source>
</evidence>
<dbReference type="PRINTS" id="PR00126">
    <property type="entry name" value="ATPASEGAMMA"/>
</dbReference>
<dbReference type="PROSITE" id="PS00153">
    <property type="entry name" value="ATPASE_GAMMA"/>
    <property type="match status" value="1"/>
</dbReference>
<comment type="function">
    <text evidence="1 10">Produces ATP from ADP in the presence of a proton gradient across the membrane. The gamma chain is believed to be important in regulating ATPase activity and the flow of protons through the CF(0) complex.</text>
</comment>
<dbReference type="KEGG" id="scor:J3U87_17745"/>
<evidence type="ECO:0000256" key="3">
    <source>
        <dbReference type="ARBA" id="ARBA00007681"/>
    </source>
</evidence>
<evidence type="ECO:0000256" key="2">
    <source>
        <dbReference type="ARBA" id="ARBA00004170"/>
    </source>
</evidence>
<comment type="subcellular location">
    <subcellularLocation>
        <location evidence="10">Cell membrane</location>
        <topology evidence="10">Peripheral membrane protein</topology>
    </subcellularLocation>
    <subcellularLocation>
        <location evidence="2">Membrane</location>
        <topology evidence="2">Peripheral membrane protein</topology>
    </subcellularLocation>
</comment>
<dbReference type="Proteomes" id="UP000663929">
    <property type="component" value="Chromosome"/>
</dbReference>
<evidence type="ECO:0000256" key="1">
    <source>
        <dbReference type="ARBA" id="ARBA00003456"/>
    </source>
</evidence>
<dbReference type="SUPFAM" id="SSF52943">
    <property type="entry name" value="ATP synthase (F1-ATPase), gamma subunit"/>
    <property type="match status" value="1"/>
</dbReference>
<keyword evidence="7 10" id="KW-0472">Membrane</keyword>
<dbReference type="AlphaFoldDB" id="A0A8A4TYG0"/>
<dbReference type="Gene3D" id="1.10.287.80">
    <property type="entry name" value="ATP synthase, gamma subunit, helix hairpin domain"/>
    <property type="match status" value="1"/>
</dbReference>
<dbReference type="PANTHER" id="PTHR11693">
    <property type="entry name" value="ATP SYNTHASE GAMMA CHAIN"/>
    <property type="match status" value="1"/>
</dbReference>
<evidence type="ECO:0000256" key="7">
    <source>
        <dbReference type="ARBA" id="ARBA00023136"/>
    </source>
</evidence>
<dbReference type="InterPro" id="IPR000131">
    <property type="entry name" value="ATP_synth_F1_gsu"/>
</dbReference>
<dbReference type="GO" id="GO:0042777">
    <property type="term" value="P:proton motive force-driven plasma membrane ATP synthesis"/>
    <property type="evidence" value="ECO:0007669"/>
    <property type="project" value="UniProtKB-UniRule"/>
</dbReference>
<dbReference type="InterPro" id="IPR023632">
    <property type="entry name" value="ATP_synth_F1_gsu_CS"/>
</dbReference>
<dbReference type="Pfam" id="PF00231">
    <property type="entry name" value="ATP-synt"/>
    <property type="match status" value="1"/>
</dbReference>
<evidence type="ECO:0000256" key="9">
    <source>
        <dbReference type="ARBA" id="ARBA00023310"/>
    </source>
</evidence>
<dbReference type="EMBL" id="CP071793">
    <property type="protein sequence ID" value="QTD54291.1"/>
    <property type="molecule type" value="Genomic_DNA"/>
</dbReference>
<keyword evidence="4 10" id="KW-0813">Transport</keyword>